<dbReference type="AlphaFoldDB" id="A0AAU9CG88"/>
<accession>A0AAU9CG88</accession>
<gene>
    <name evidence="5" type="ORF">MIT9_P0139</name>
</gene>
<dbReference type="PANTHER" id="PTHR44068">
    <property type="entry name" value="ZGC:194242"/>
    <property type="match status" value="1"/>
</dbReference>
<dbReference type="EMBL" id="AP024714">
    <property type="protein sequence ID" value="BCX80566.1"/>
    <property type="molecule type" value="Genomic_DNA"/>
</dbReference>
<protein>
    <submittedName>
        <fullName evidence="5">MPBQ/MSBQ methyltransferase</fullName>
        <ecNumber evidence="5">2.1.1.295</ecNumber>
    </submittedName>
</protein>
<dbReference type="CDD" id="cd02440">
    <property type="entry name" value="AdoMet_MTases"/>
    <property type="match status" value="1"/>
</dbReference>
<evidence type="ECO:0000256" key="2">
    <source>
        <dbReference type="ARBA" id="ARBA00022679"/>
    </source>
</evidence>
<dbReference type="Proteomes" id="UP001321825">
    <property type="component" value="Chromosome"/>
</dbReference>
<name>A0AAU9CG88_9GAMM</name>
<dbReference type="InterPro" id="IPR013216">
    <property type="entry name" value="Methyltransf_11"/>
</dbReference>
<keyword evidence="3" id="KW-0949">S-adenosyl-L-methionine</keyword>
<dbReference type="InterPro" id="IPR020803">
    <property type="entry name" value="MeTfrase_dom"/>
</dbReference>
<keyword evidence="2 5" id="KW-0808">Transferase</keyword>
<evidence type="ECO:0000256" key="1">
    <source>
        <dbReference type="ARBA" id="ARBA00022603"/>
    </source>
</evidence>
<dbReference type="RefSeq" id="WP_317705540.1">
    <property type="nucleotide sequence ID" value="NZ_AP024714.1"/>
</dbReference>
<proteinExistence type="predicted"/>
<dbReference type="Pfam" id="PF08241">
    <property type="entry name" value="Methyltransf_11"/>
    <property type="match status" value="1"/>
</dbReference>
<dbReference type="InterPro" id="IPR050447">
    <property type="entry name" value="Erg6_SMT_methyltransf"/>
</dbReference>
<dbReference type="Gene3D" id="3.40.50.150">
    <property type="entry name" value="Vaccinia Virus protein VP39"/>
    <property type="match status" value="1"/>
</dbReference>
<feature type="domain" description="Polyketide synthase-like methyltransferase" evidence="4">
    <location>
        <begin position="27"/>
        <end position="272"/>
    </location>
</feature>
<dbReference type="GO" id="GO:0032259">
    <property type="term" value="P:methylation"/>
    <property type="evidence" value="ECO:0007669"/>
    <property type="project" value="UniProtKB-KW"/>
</dbReference>
<evidence type="ECO:0000313" key="5">
    <source>
        <dbReference type="EMBL" id="BCX80566.1"/>
    </source>
</evidence>
<dbReference type="InterPro" id="IPR029063">
    <property type="entry name" value="SAM-dependent_MTases_sf"/>
</dbReference>
<keyword evidence="1 5" id="KW-0489">Methyltransferase</keyword>
<sequence length="277" mass="30342">MIKLPYFDALLASLERGDPVVERAFGRHVHWGYWPEPQAAELTPEAFAAAAEALTREVCRAAAIGDGQRVLDAGCGFGGTVASLNENHAYMDLCGLNIDRRQLRRARRQVAARPGNRICFVAGDACALPFADRSFDAVVAVECIFHFPDRRRFFAEARRVLKPGGRLALSDFVSTAPLLPVTLWSRLGIGGGFYGRCDLSYTRGGYRRLAEAAGFVVETERDITAGTLPTYSFLRRFGGALQVDAAAIAETGFAELVSRLRLLRYMIYGFRAPDGNG</sequence>
<dbReference type="EC" id="2.1.1.295" evidence="5"/>
<evidence type="ECO:0000256" key="3">
    <source>
        <dbReference type="ARBA" id="ARBA00022691"/>
    </source>
</evidence>
<dbReference type="PANTHER" id="PTHR44068:SF11">
    <property type="entry name" value="GERANYL DIPHOSPHATE 2-C-METHYLTRANSFERASE"/>
    <property type="match status" value="1"/>
</dbReference>
<organism evidence="5 6">
    <name type="scientific">Methylomarinovum caldicuralii</name>
    <dbReference type="NCBI Taxonomy" id="438856"/>
    <lineage>
        <taxon>Bacteria</taxon>
        <taxon>Pseudomonadati</taxon>
        <taxon>Pseudomonadota</taxon>
        <taxon>Gammaproteobacteria</taxon>
        <taxon>Methylococcales</taxon>
        <taxon>Methylothermaceae</taxon>
        <taxon>Methylomarinovum</taxon>
    </lineage>
</organism>
<dbReference type="KEGG" id="mcau:MIT9_P0139"/>
<keyword evidence="6" id="KW-1185">Reference proteome</keyword>
<dbReference type="SUPFAM" id="SSF53335">
    <property type="entry name" value="S-adenosyl-L-methionine-dependent methyltransferases"/>
    <property type="match status" value="1"/>
</dbReference>
<dbReference type="GO" id="GO:0008757">
    <property type="term" value="F:S-adenosylmethionine-dependent methyltransferase activity"/>
    <property type="evidence" value="ECO:0007669"/>
    <property type="project" value="InterPro"/>
</dbReference>
<reference evidence="6" key="1">
    <citation type="journal article" date="2024" name="Int. J. Syst. Evol. Microbiol.">
        <title>Methylomarinovum tepidoasis sp. nov., a moderately thermophilic methanotroph of the family Methylothermaceae isolated from a deep-sea hydrothermal field.</title>
        <authorList>
            <person name="Hirayama H."/>
            <person name="Takaki Y."/>
            <person name="Abe M."/>
            <person name="Miyazaki M."/>
            <person name="Uematsu K."/>
            <person name="Matsui Y."/>
            <person name="Takai K."/>
        </authorList>
    </citation>
    <scope>NUCLEOTIDE SEQUENCE [LARGE SCALE GENOMIC DNA]</scope>
    <source>
        <strain evidence="6">IT-9</strain>
    </source>
</reference>
<evidence type="ECO:0000259" key="4">
    <source>
        <dbReference type="SMART" id="SM00828"/>
    </source>
</evidence>
<dbReference type="GO" id="GO:0102550">
    <property type="term" value="F:2-methyl-6-geranylgeranyl-1,4-benzoquinol methyltransferase activity"/>
    <property type="evidence" value="ECO:0007669"/>
    <property type="project" value="UniProtKB-EC"/>
</dbReference>
<evidence type="ECO:0000313" key="6">
    <source>
        <dbReference type="Proteomes" id="UP001321825"/>
    </source>
</evidence>
<dbReference type="SMART" id="SM00828">
    <property type="entry name" value="PKS_MT"/>
    <property type="match status" value="1"/>
</dbReference>